<protein>
    <recommendedName>
        <fullName evidence="5">CRC domain-containing protein</fullName>
    </recommendedName>
</protein>
<feature type="region of interest" description="Disordered" evidence="4">
    <location>
        <begin position="576"/>
        <end position="598"/>
    </location>
</feature>
<evidence type="ECO:0000256" key="4">
    <source>
        <dbReference type="SAM" id="MobiDB-lite"/>
    </source>
</evidence>
<feature type="region of interest" description="Disordered" evidence="4">
    <location>
        <begin position="86"/>
        <end position="109"/>
    </location>
</feature>
<keyword evidence="3" id="KW-0539">Nucleus</keyword>
<dbReference type="PANTHER" id="PTHR12446:SF64">
    <property type="entry name" value="TESMIN_TSO1-LIKE CXC DOMAIN-CONTAINING PROTEIN"/>
    <property type="match status" value="1"/>
</dbReference>
<dbReference type="GO" id="GO:0006355">
    <property type="term" value="P:regulation of DNA-templated transcription"/>
    <property type="evidence" value="ECO:0007669"/>
    <property type="project" value="TreeGrafter"/>
</dbReference>
<evidence type="ECO:0000256" key="1">
    <source>
        <dbReference type="ARBA" id="ARBA00004123"/>
    </source>
</evidence>
<evidence type="ECO:0000256" key="2">
    <source>
        <dbReference type="ARBA" id="ARBA00007267"/>
    </source>
</evidence>
<dbReference type="AlphaFoldDB" id="A0A5B7C2L3"/>
<feature type="region of interest" description="Disordered" evidence="4">
    <location>
        <begin position="292"/>
        <end position="316"/>
    </location>
</feature>
<accession>A0A5B7C2L3</accession>
<feature type="region of interest" description="Disordered" evidence="4">
    <location>
        <begin position="432"/>
        <end position="460"/>
    </location>
</feature>
<evidence type="ECO:0000259" key="5">
    <source>
        <dbReference type="PROSITE" id="PS51634"/>
    </source>
</evidence>
<evidence type="ECO:0000256" key="3">
    <source>
        <dbReference type="ARBA" id="ARBA00023242"/>
    </source>
</evidence>
<name>A0A5B7C2L3_DAVIN</name>
<dbReference type="PROSITE" id="PS51634">
    <property type="entry name" value="CRC"/>
    <property type="match status" value="1"/>
</dbReference>
<feature type="domain" description="CRC" evidence="5">
    <location>
        <begin position="137"/>
        <end position="261"/>
    </location>
</feature>
<comment type="similarity">
    <text evidence="2">Belongs to the lin-54 family.</text>
</comment>
<dbReference type="GO" id="GO:0005634">
    <property type="term" value="C:nucleus"/>
    <property type="evidence" value="ECO:0007669"/>
    <property type="project" value="UniProtKB-SubCell"/>
</dbReference>
<reference evidence="6" key="1">
    <citation type="submission" date="2019-08" db="EMBL/GenBank/DDBJ databases">
        <title>Reference gene set and small RNA set construction with multiple tissues from Davidia involucrata Baill.</title>
        <authorList>
            <person name="Yang H."/>
            <person name="Zhou C."/>
            <person name="Li G."/>
            <person name="Wang J."/>
            <person name="Gao P."/>
            <person name="Wang M."/>
            <person name="Wang R."/>
            <person name="Zhao Y."/>
        </authorList>
    </citation>
    <scope>NUCLEOTIDE SEQUENCE</scope>
    <source>
        <tissue evidence="6">Mixed with DoveR01_LX</tissue>
    </source>
</reference>
<proteinExistence type="inferred from homology"/>
<organism evidence="6">
    <name type="scientific">Davidia involucrata</name>
    <name type="common">Dove tree</name>
    <dbReference type="NCBI Taxonomy" id="16924"/>
    <lineage>
        <taxon>Eukaryota</taxon>
        <taxon>Viridiplantae</taxon>
        <taxon>Streptophyta</taxon>
        <taxon>Embryophyta</taxon>
        <taxon>Tracheophyta</taxon>
        <taxon>Spermatophyta</taxon>
        <taxon>Magnoliopsida</taxon>
        <taxon>eudicotyledons</taxon>
        <taxon>Gunneridae</taxon>
        <taxon>Pentapetalae</taxon>
        <taxon>asterids</taxon>
        <taxon>Cornales</taxon>
        <taxon>Nyssaceae</taxon>
        <taxon>Davidia</taxon>
    </lineage>
</organism>
<dbReference type="Pfam" id="PF03638">
    <property type="entry name" value="TCR"/>
    <property type="match status" value="2"/>
</dbReference>
<sequence>MGFISRSSLYAGHLQVLRRNNRRNLTPYSAVLMEQSENGNFAPRTLQLVDAMETITEKPEFPPKKLARQLDFTEFKGLSLTVALPLREQPKSPPKPKSESHSLLYPLPHPPLSAVKSESPIILSNINTEVKDGTPKEKKHCKCKQSRCLKLYCECFATGTYCDGCSCVNCQNNVENEAVRQAAVGCILERNPNAFRPKIARSPHRTRDNKDEAKGAVIVGKHNKGCHCKKSGCLKKYCECFQANIICSENCKCVDCKNIEGCEERLATNTVACIQQTNSAITGAIGFSSYRSSQESRKRKDQENFLGSRREDPPSCRLSQYQQVDHISTAGPSSPLSVLPVGQIVSSAALGSSKFTYRSLLAGTIQPQDIRDLCSILLVVSEDVKILADNNGSENVQTMRENQTASFAAAQDGEKCQEAPEVQKAMQNDHLNGDQVDITGKNDPRSGAADVQKERPLSPGTLTLMCDEKDTLFMLDTSSDRILNHGYNTDVYVEQERLVLATFRDCLNRLITRGNIKARGKTEDQLESVGNDTVKPGTEIVSEQESIGNGIIKDHGPDNSETSPTFSAVTATFHNSLPTENGNAAENGDIIPKTEQDF</sequence>
<dbReference type="PANTHER" id="PTHR12446">
    <property type="entry name" value="TESMIN/TSO1-RELATED"/>
    <property type="match status" value="1"/>
</dbReference>
<evidence type="ECO:0000313" key="6">
    <source>
        <dbReference type="EMBL" id="MPA74486.1"/>
    </source>
</evidence>
<dbReference type="SMART" id="SM01114">
    <property type="entry name" value="CXC"/>
    <property type="match status" value="2"/>
</dbReference>
<dbReference type="InterPro" id="IPR005172">
    <property type="entry name" value="CRC"/>
</dbReference>
<comment type="subcellular location">
    <subcellularLocation>
        <location evidence="1">Nucleus</location>
    </subcellularLocation>
</comment>
<gene>
    <name evidence="6" type="ORF">Din_043927</name>
</gene>
<dbReference type="InterPro" id="IPR033467">
    <property type="entry name" value="Tesmin/TSO1-like_CXC"/>
</dbReference>
<dbReference type="EMBL" id="GHES01043927">
    <property type="protein sequence ID" value="MPA74486.1"/>
    <property type="molecule type" value="Transcribed_RNA"/>
</dbReference>
<feature type="compositionally biased region" description="Basic and acidic residues" evidence="4">
    <location>
        <begin position="294"/>
        <end position="314"/>
    </location>
</feature>
<dbReference type="InterPro" id="IPR028307">
    <property type="entry name" value="Lin-54_fam"/>
</dbReference>